<organism evidence="1 2">
    <name type="scientific">Niabella pedocola</name>
    <dbReference type="NCBI Taxonomy" id="1752077"/>
    <lineage>
        <taxon>Bacteria</taxon>
        <taxon>Pseudomonadati</taxon>
        <taxon>Bacteroidota</taxon>
        <taxon>Chitinophagia</taxon>
        <taxon>Chitinophagales</taxon>
        <taxon>Chitinophagaceae</taxon>
        <taxon>Niabella</taxon>
    </lineage>
</organism>
<evidence type="ECO:0000313" key="2">
    <source>
        <dbReference type="Proteomes" id="UP001199816"/>
    </source>
</evidence>
<sequence length="139" mass="16123">MKIKISNKIKLICIVLLSISCGKKNVNDPISYSWKVEHVSWKKVTPKFTQSGEITPQDSYLEFYRNGKGRWKGSFANRSFSYHLKDSILYMSEGSGENEYKIVTLNSNELTLELNKEKVDWDSDGVAEDIHNIYYCRQN</sequence>
<dbReference type="EMBL" id="JAJNEC010000007">
    <property type="protein sequence ID" value="MCD2425845.1"/>
    <property type="molecule type" value="Genomic_DNA"/>
</dbReference>
<protein>
    <recommendedName>
        <fullName evidence="3">Lipocalin-like domain-containing protein</fullName>
    </recommendedName>
</protein>
<gene>
    <name evidence="1" type="ORF">LQ567_23885</name>
</gene>
<evidence type="ECO:0008006" key="3">
    <source>
        <dbReference type="Google" id="ProtNLM"/>
    </source>
</evidence>
<dbReference type="Proteomes" id="UP001199816">
    <property type="component" value="Unassembled WGS sequence"/>
</dbReference>
<comment type="caution">
    <text evidence="1">The sequence shown here is derived from an EMBL/GenBank/DDBJ whole genome shotgun (WGS) entry which is preliminary data.</text>
</comment>
<reference evidence="1 2" key="1">
    <citation type="submission" date="2021-11" db="EMBL/GenBank/DDBJ databases">
        <title>Genomic of Niabella pedocola.</title>
        <authorList>
            <person name="Wu T."/>
        </authorList>
    </citation>
    <scope>NUCLEOTIDE SEQUENCE [LARGE SCALE GENOMIC DNA]</scope>
    <source>
        <strain evidence="1 2">JCM 31011</strain>
    </source>
</reference>
<proteinExistence type="predicted"/>
<dbReference type="RefSeq" id="WP_231008433.1">
    <property type="nucleotide sequence ID" value="NZ_JAJNEC010000007.1"/>
</dbReference>
<accession>A0ABS8PY88</accession>
<evidence type="ECO:0000313" key="1">
    <source>
        <dbReference type="EMBL" id="MCD2425845.1"/>
    </source>
</evidence>
<dbReference type="PROSITE" id="PS51257">
    <property type="entry name" value="PROKAR_LIPOPROTEIN"/>
    <property type="match status" value="1"/>
</dbReference>
<name>A0ABS8PY88_9BACT</name>
<keyword evidence="2" id="KW-1185">Reference proteome</keyword>